<evidence type="ECO:0008006" key="3">
    <source>
        <dbReference type="Google" id="ProtNLM"/>
    </source>
</evidence>
<organism evidence="1 2">
    <name type="scientific">Nitrosococcus oceani C-27</name>
    <dbReference type="NCBI Taxonomy" id="314279"/>
    <lineage>
        <taxon>Bacteria</taxon>
        <taxon>Pseudomonadati</taxon>
        <taxon>Pseudomonadota</taxon>
        <taxon>Gammaproteobacteria</taxon>
        <taxon>Chromatiales</taxon>
        <taxon>Chromatiaceae</taxon>
        <taxon>Nitrosococcus</taxon>
    </lineage>
</organism>
<comment type="caution">
    <text evidence="1">The sequence shown here is derived from an EMBL/GenBank/DDBJ whole genome shotgun (WGS) entry which is preliminary data.</text>
</comment>
<dbReference type="InterPro" id="IPR049389">
    <property type="entry name" value="TTHA0281-like"/>
</dbReference>
<dbReference type="InterPro" id="IPR035069">
    <property type="entry name" value="TTHA1013/TTHA0281-like"/>
</dbReference>
<evidence type="ECO:0000313" key="2">
    <source>
        <dbReference type="Proteomes" id="UP000028839"/>
    </source>
</evidence>
<dbReference type="EMBL" id="JPGN01000047">
    <property type="protein sequence ID" value="KFI19574.1"/>
    <property type="molecule type" value="Genomic_DNA"/>
</dbReference>
<protein>
    <recommendedName>
        <fullName evidence="3">Type II toxin-antitoxin system HicB family antitoxin</fullName>
    </recommendedName>
</protein>
<dbReference type="Proteomes" id="UP000028839">
    <property type="component" value="Unassembled WGS sequence"/>
</dbReference>
<reference evidence="1 2" key="1">
    <citation type="submission" date="2014-07" db="EMBL/GenBank/DDBJ databases">
        <title>Comparative analysis of Nitrosococcus oceani genome inventories of strains from Pacific and Atlantic gyres.</title>
        <authorList>
            <person name="Lim C.K."/>
            <person name="Wang L."/>
            <person name="Sayavedra-Soto L.A."/>
            <person name="Klotz M.G."/>
        </authorList>
    </citation>
    <scope>NUCLEOTIDE SEQUENCE [LARGE SCALE GENOMIC DNA]</scope>
    <source>
        <strain evidence="1 2">C-27</strain>
    </source>
</reference>
<dbReference type="HOGENOM" id="CLU_2364581_0_0_6"/>
<sequence>SKASELVWNKRTRLSRKLQEEALNRAHYEMIEDDEPYYGEIKELRGIWATGKTLEECRRNLKDAIEGWLLLSIRRGLPVPKLGDYEIKEGEDVMA</sequence>
<evidence type="ECO:0000313" key="1">
    <source>
        <dbReference type="EMBL" id="KFI19574.1"/>
    </source>
</evidence>
<gene>
    <name evidence="1" type="ORF">IB75_07910</name>
</gene>
<proteinExistence type="predicted"/>
<dbReference type="AlphaFoldDB" id="A0A0E2Z1X6"/>
<dbReference type="SUPFAM" id="SSF143100">
    <property type="entry name" value="TTHA1013/TTHA0281-like"/>
    <property type="match status" value="1"/>
</dbReference>
<dbReference type="Pfam" id="PF21748">
    <property type="entry name" value="UPF0150"/>
    <property type="match status" value="1"/>
</dbReference>
<feature type="non-terminal residue" evidence="1">
    <location>
        <position position="1"/>
    </location>
</feature>
<name>A0A0E2Z1X6_9GAMM</name>
<accession>A0A0E2Z1X6</accession>
<dbReference type="Gene3D" id="3.30.160.250">
    <property type="match status" value="1"/>
</dbReference>